<feature type="region of interest" description="Disordered" evidence="5">
    <location>
        <begin position="1"/>
        <end position="27"/>
    </location>
</feature>
<keyword evidence="3" id="KW-0328">Glycosyltransferase</keyword>
<evidence type="ECO:0000256" key="5">
    <source>
        <dbReference type="SAM" id="MobiDB-lite"/>
    </source>
</evidence>
<dbReference type="HOGENOM" id="CLU_074755_0_0_11"/>
<dbReference type="SUPFAM" id="SSF53448">
    <property type="entry name" value="Nucleotide-diphospho-sugar transferases"/>
    <property type="match status" value="1"/>
</dbReference>
<dbReference type="EMBL" id="FR845719">
    <property type="protein sequence ID" value="CCA56645.1"/>
    <property type="molecule type" value="Genomic_DNA"/>
</dbReference>
<dbReference type="InterPro" id="IPR001173">
    <property type="entry name" value="Glyco_trans_2-like"/>
</dbReference>
<accession>F2RAG3</accession>
<protein>
    <submittedName>
        <fullName evidence="7">Putative glycosyltransferase</fullName>
    </submittedName>
</protein>
<gene>
    <name evidence="7" type="ordered locus">SVEN_3359</name>
</gene>
<reference evidence="7 8" key="1">
    <citation type="journal article" date="2011" name="BMC Genomics">
        <title>Genome-wide analysis of the role of GlnR in Streptomyces venezuelae provides new insights into global nitrogen regulation in actinomycetes.</title>
        <authorList>
            <person name="Pullan S.T."/>
            <person name="Bibb M.J."/>
            <person name="Merrick M."/>
        </authorList>
    </citation>
    <scope>NUCLEOTIDE SEQUENCE [LARGE SCALE GENOMIC DNA]</scope>
    <source>
        <strain evidence="7">ATCC 10712</strain>
    </source>
</reference>
<proteinExistence type="inferred from homology"/>
<sequence>MMRVNGGCRGRLASRPGASSGEQGTEGVVARPRVGVAVLTMGTRPTELRALLDAVARQDEPAARIVVVGNGTGTLPELPDGVTGVELPENRGVSGGRNVAIDTLRSFGDVDVVVDLDDDGLLVDTDVFRRVADLYEGDDALGVVSFRIADETGETQRRHVPRLGAKDPMRGGEVTTFLGGGHGLSMAMLDEIGGWPEDFFFTHEETDLAWRALDAGWKVVYEPKLLLQHPKTSPARHAVYYRMTARNRVWLAKRNLPAVLVPVYLGVWTLLTLARTRSLPGLASWFAGFAEGIRQSCGPRHPMRWSTVRHMTRLGRPPVI</sequence>
<dbReference type="PANTHER" id="PTHR43179:SF12">
    <property type="entry name" value="GALACTOFURANOSYLTRANSFERASE GLFT2"/>
    <property type="match status" value="1"/>
</dbReference>
<dbReference type="KEGG" id="sve:SVEN_3359"/>
<dbReference type="PANTHER" id="PTHR43179">
    <property type="entry name" value="RHAMNOSYLTRANSFERASE WBBL"/>
    <property type="match status" value="1"/>
</dbReference>
<dbReference type="STRING" id="953739.SVEN_3359"/>
<keyword evidence="8" id="KW-1185">Reference proteome</keyword>
<keyword evidence="4 7" id="KW-0808">Transferase</keyword>
<dbReference type="Proteomes" id="UP000006854">
    <property type="component" value="Chromosome"/>
</dbReference>
<evidence type="ECO:0000259" key="6">
    <source>
        <dbReference type="Pfam" id="PF13632"/>
    </source>
</evidence>
<feature type="domain" description="Glycosyltransferase 2-like" evidence="6">
    <location>
        <begin position="113"/>
        <end position="231"/>
    </location>
</feature>
<dbReference type="PATRIC" id="fig|953739.5.peg.5585"/>
<evidence type="ECO:0000256" key="3">
    <source>
        <dbReference type="ARBA" id="ARBA00022676"/>
    </source>
</evidence>
<evidence type="ECO:0000313" key="8">
    <source>
        <dbReference type="Proteomes" id="UP000006854"/>
    </source>
</evidence>
<dbReference type="Gene3D" id="3.90.550.10">
    <property type="entry name" value="Spore Coat Polysaccharide Biosynthesis Protein SpsA, Chain A"/>
    <property type="match status" value="1"/>
</dbReference>
<comment type="similarity">
    <text evidence="2">Belongs to the glycosyltransferase 2 family.</text>
</comment>
<organism evidence="7 8">
    <name type="scientific">Streptomyces venezuelae (strain ATCC 10712 / CBS 650.69 / DSM 40230 / JCM 4526 / NBRC 13096 / PD 04745)</name>
    <dbReference type="NCBI Taxonomy" id="953739"/>
    <lineage>
        <taxon>Bacteria</taxon>
        <taxon>Bacillati</taxon>
        <taxon>Actinomycetota</taxon>
        <taxon>Actinomycetes</taxon>
        <taxon>Kitasatosporales</taxon>
        <taxon>Streptomycetaceae</taxon>
        <taxon>Streptomyces</taxon>
    </lineage>
</organism>
<evidence type="ECO:0000256" key="1">
    <source>
        <dbReference type="ARBA" id="ARBA00004776"/>
    </source>
</evidence>
<dbReference type="AlphaFoldDB" id="F2RAG3"/>
<comment type="pathway">
    <text evidence="1">Cell wall biogenesis; cell wall polysaccharide biosynthesis.</text>
</comment>
<evidence type="ECO:0000256" key="4">
    <source>
        <dbReference type="ARBA" id="ARBA00022679"/>
    </source>
</evidence>
<evidence type="ECO:0000313" key="7">
    <source>
        <dbReference type="EMBL" id="CCA56645.1"/>
    </source>
</evidence>
<name>F2RAG3_STRVP</name>
<dbReference type="GO" id="GO:0016757">
    <property type="term" value="F:glycosyltransferase activity"/>
    <property type="evidence" value="ECO:0007669"/>
    <property type="project" value="UniProtKB-KW"/>
</dbReference>
<evidence type="ECO:0000256" key="2">
    <source>
        <dbReference type="ARBA" id="ARBA00006739"/>
    </source>
</evidence>
<dbReference type="Pfam" id="PF13632">
    <property type="entry name" value="Glyco_trans_2_3"/>
    <property type="match status" value="1"/>
</dbReference>
<dbReference type="InterPro" id="IPR029044">
    <property type="entry name" value="Nucleotide-diphossugar_trans"/>
</dbReference>
<dbReference type="eggNOG" id="COG1216">
    <property type="taxonomic scope" value="Bacteria"/>
</dbReference>